<dbReference type="GO" id="GO:0008934">
    <property type="term" value="F:inositol monophosphate 1-phosphatase activity"/>
    <property type="evidence" value="ECO:0007669"/>
    <property type="project" value="InterPro"/>
</dbReference>
<evidence type="ECO:0000256" key="3">
    <source>
        <dbReference type="ARBA" id="ARBA00009759"/>
    </source>
</evidence>
<protein>
    <recommendedName>
        <fullName evidence="9">Inositol-1-monophosphatase</fullName>
        <ecNumber evidence="9">3.1.3.25</ecNumber>
    </recommendedName>
</protein>
<dbReference type="STRING" id="734.B0187_04955"/>
<keyword evidence="6" id="KW-0889">Transcription antitermination</keyword>
<feature type="binding site" evidence="8">
    <location>
        <position position="88"/>
    </location>
    <ligand>
        <name>Mg(2+)</name>
        <dbReference type="ChEBI" id="CHEBI:18420"/>
        <label>1</label>
        <note>catalytic</note>
    </ligand>
</feature>
<dbReference type="NCBIfam" id="NF008027">
    <property type="entry name" value="PRK10757.1"/>
    <property type="match status" value="1"/>
</dbReference>
<dbReference type="GO" id="GO:0046872">
    <property type="term" value="F:metal ion binding"/>
    <property type="evidence" value="ECO:0007669"/>
    <property type="project" value="UniProtKB-KW"/>
</dbReference>
<dbReference type="PANTHER" id="PTHR20854:SF4">
    <property type="entry name" value="INOSITOL-1-MONOPHOSPHATASE-RELATED"/>
    <property type="match status" value="1"/>
</dbReference>
<evidence type="ECO:0000256" key="7">
    <source>
        <dbReference type="ARBA" id="ARBA00022842"/>
    </source>
</evidence>
<dbReference type="Proteomes" id="UP000190867">
    <property type="component" value="Unassembled WGS sequence"/>
</dbReference>
<keyword evidence="7 8" id="KW-0460">Magnesium</keyword>
<dbReference type="PROSITE" id="PS00630">
    <property type="entry name" value="IMP_2"/>
    <property type="match status" value="1"/>
</dbReference>
<evidence type="ECO:0000256" key="9">
    <source>
        <dbReference type="RuleBase" id="RU364068"/>
    </source>
</evidence>
<dbReference type="GO" id="GO:0006020">
    <property type="term" value="P:inositol metabolic process"/>
    <property type="evidence" value="ECO:0007669"/>
    <property type="project" value="TreeGrafter"/>
</dbReference>
<dbReference type="EC" id="3.1.3.25" evidence="9"/>
<sequence>MNPMLNIAIRAARKAGNVIAKGYEQAPSDIEVAQKGANDFVTAIDKAAEQAIIEVIRKSYPDHAIVGEESGILAGENADVQWVIDPLDGTTNFVKRLPHFAVSIAIRVKGRTEVGVVYDPIRNELFTAVRGEGAKLNEFRLRVDNERRDLQGAVLGTGFPFKTAKHIPAHLNMLESLMNSGVADFRRTGSAALDLAYVASNRLDGFFEIGLKPWDCAAGDLIIREAGGLVCNFVGGTDYLKSGNVVAGNARVVKAILNGLQPTLTDDLKA</sequence>
<evidence type="ECO:0000313" key="11">
    <source>
        <dbReference type="Proteomes" id="UP000190867"/>
    </source>
</evidence>
<dbReference type="GO" id="GO:0031564">
    <property type="term" value="P:transcription antitermination"/>
    <property type="evidence" value="ECO:0007669"/>
    <property type="project" value="UniProtKB-KW"/>
</dbReference>
<dbReference type="InterPro" id="IPR033942">
    <property type="entry name" value="IMPase"/>
</dbReference>
<name>A0A1T0ATQ3_9PAST</name>
<dbReference type="InterPro" id="IPR020583">
    <property type="entry name" value="Inositol_monoP_metal-BS"/>
</dbReference>
<evidence type="ECO:0000256" key="1">
    <source>
        <dbReference type="ARBA" id="ARBA00001033"/>
    </source>
</evidence>
<keyword evidence="6" id="KW-0804">Transcription</keyword>
<dbReference type="Gene3D" id="3.40.190.80">
    <property type="match status" value="1"/>
</dbReference>
<evidence type="ECO:0000256" key="4">
    <source>
        <dbReference type="ARBA" id="ARBA00022723"/>
    </source>
</evidence>
<evidence type="ECO:0000313" key="10">
    <source>
        <dbReference type="EMBL" id="OOR99442.1"/>
    </source>
</evidence>
<dbReference type="Gene3D" id="3.30.540.10">
    <property type="entry name" value="Fructose-1,6-Bisphosphatase, subunit A, domain 1"/>
    <property type="match status" value="1"/>
</dbReference>
<feature type="binding site" evidence="8">
    <location>
        <position position="215"/>
    </location>
    <ligand>
        <name>Mg(2+)</name>
        <dbReference type="ChEBI" id="CHEBI:18420"/>
        <label>1</label>
        <note>catalytic</note>
    </ligand>
</feature>
<dbReference type="SUPFAM" id="SSF56655">
    <property type="entry name" value="Carbohydrate phosphatase"/>
    <property type="match status" value="1"/>
</dbReference>
<gene>
    <name evidence="10" type="ORF">B0187_04955</name>
</gene>
<keyword evidence="6" id="KW-0805">Transcription regulation</keyword>
<dbReference type="GO" id="GO:0007165">
    <property type="term" value="P:signal transduction"/>
    <property type="evidence" value="ECO:0007669"/>
    <property type="project" value="TreeGrafter"/>
</dbReference>
<dbReference type="InterPro" id="IPR022337">
    <property type="entry name" value="Inositol_monophosphatase_SuhB"/>
</dbReference>
<proteinExistence type="inferred from homology"/>
<dbReference type="Pfam" id="PF00459">
    <property type="entry name" value="Inositol_P"/>
    <property type="match status" value="1"/>
</dbReference>
<dbReference type="InterPro" id="IPR000760">
    <property type="entry name" value="Inositol_monophosphatase-like"/>
</dbReference>
<dbReference type="RefSeq" id="WP_078236759.1">
    <property type="nucleotide sequence ID" value="NZ_MUYA01000006.1"/>
</dbReference>
<comment type="caution">
    <text evidence="10">The sequence shown here is derived from an EMBL/GenBank/DDBJ whole genome shotgun (WGS) entry which is preliminary data.</text>
</comment>
<keyword evidence="5 9" id="KW-0378">Hydrolase</keyword>
<dbReference type="PANTHER" id="PTHR20854">
    <property type="entry name" value="INOSITOL MONOPHOSPHATASE"/>
    <property type="match status" value="1"/>
</dbReference>
<dbReference type="FunFam" id="3.30.540.10:FF:000003">
    <property type="entry name" value="Inositol-1-monophosphatase"/>
    <property type="match status" value="1"/>
</dbReference>
<dbReference type="OrthoDB" id="9785695at2"/>
<comment type="similarity">
    <text evidence="3 9">Belongs to the inositol monophosphatase superfamily.</text>
</comment>
<evidence type="ECO:0000256" key="5">
    <source>
        <dbReference type="ARBA" id="ARBA00022801"/>
    </source>
</evidence>
<evidence type="ECO:0000256" key="6">
    <source>
        <dbReference type="ARBA" id="ARBA00022814"/>
    </source>
</evidence>
<reference evidence="10 11" key="1">
    <citation type="submission" date="2017-02" db="EMBL/GenBank/DDBJ databases">
        <title>Draft genome sequence of Haemophilus paracuniculus CCUG 43573 type strain.</title>
        <authorList>
            <person name="Engstrom-Jakobsson H."/>
            <person name="Salva-Serra F."/>
            <person name="Thorell K."/>
            <person name="Gonzales-Siles L."/>
            <person name="Karlsson R."/>
            <person name="Boulund F."/>
            <person name="Engstrand L."/>
            <person name="Kristiansson E."/>
            <person name="Moore E."/>
        </authorList>
    </citation>
    <scope>NUCLEOTIDE SEQUENCE [LARGE SCALE GENOMIC DNA]</scope>
    <source>
        <strain evidence="10 11">CCUG 43573</strain>
    </source>
</reference>
<feature type="binding site" evidence="8">
    <location>
        <position position="87"/>
    </location>
    <ligand>
        <name>Mg(2+)</name>
        <dbReference type="ChEBI" id="CHEBI:18420"/>
        <label>1</label>
        <note>catalytic</note>
    </ligand>
</feature>
<organism evidence="10 11">
    <name type="scientific">Haemophilus paracuniculus</name>
    <dbReference type="NCBI Taxonomy" id="734"/>
    <lineage>
        <taxon>Bacteria</taxon>
        <taxon>Pseudomonadati</taxon>
        <taxon>Pseudomonadota</taxon>
        <taxon>Gammaproteobacteria</taxon>
        <taxon>Pasteurellales</taxon>
        <taxon>Pasteurellaceae</taxon>
        <taxon>Haemophilus</taxon>
    </lineage>
</organism>
<comment type="cofactor">
    <cofactor evidence="2 8 9">
        <name>Mg(2+)</name>
        <dbReference type="ChEBI" id="CHEBI:18420"/>
    </cofactor>
</comment>
<evidence type="ECO:0000256" key="2">
    <source>
        <dbReference type="ARBA" id="ARBA00001946"/>
    </source>
</evidence>
<dbReference type="AlphaFoldDB" id="A0A1T0ATQ3"/>
<dbReference type="PRINTS" id="PR01959">
    <property type="entry name" value="SBIMPHPHTASE"/>
</dbReference>
<dbReference type="PROSITE" id="PS00629">
    <property type="entry name" value="IMP_1"/>
    <property type="match status" value="1"/>
</dbReference>
<dbReference type="CDD" id="cd01639">
    <property type="entry name" value="IMPase"/>
    <property type="match status" value="1"/>
</dbReference>
<dbReference type="GO" id="GO:0046854">
    <property type="term" value="P:phosphatidylinositol phosphate biosynthetic process"/>
    <property type="evidence" value="ECO:0007669"/>
    <property type="project" value="InterPro"/>
</dbReference>
<feature type="binding site" evidence="8">
    <location>
        <position position="85"/>
    </location>
    <ligand>
        <name>Mg(2+)</name>
        <dbReference type="ChEBI" id="CHEBI:18420"/>
        <label>1</label>
        <note>catalytic</note>
    </ligand>
</feature>
<accession>A0A1T0ATQ3</accession>
<comment type="catalytic activity">
    <reaction evidence="1 9">
        <text>a myo-inositol phosphate + H2O = myo-inositol + phosphate</text>
        <dbReference type="Rhea" id="RHEA:24056"/>
        <dbReference type="ChEBI" id="CHEBI:15377"/>
        <dbReference type="ChEBI" id="CHEBI:17268"/>
        <dbReference type="ChEBI" id="CHEBI:43474"/>
        <dbReference type="ChEBI" id="CHEBI:84139"/>
        <dbReference type="EC" id="3.1.3.25"/>
    </reaction>
</comment>
<keyword evidence="4 8" id="KW-0479">Metal-binding</keyword>
<dbReference type="PRINTS" id="PR00377">
    <property type="entry name" value="IMPHPHTASES"/>
</dbReference>
<keyword evidence="11" id="KW-1185">Reference proteome</keyword>
<evidence type="ECO:0000256" key="8">
    <source>
        <dbReference type="PIRSR" id="PIRSR600760-2"/>
    </source>
</evidence>
<dbReference type="InterPro" id="IPR020550">
    <property type="entry name" value="Inositol_monophosphatase_CS"/>
</dbReference>
<feature type="binding site" evidence="8">
    <location>
        <position position="68"/>
    </location>
    <ligand>
        <name>Mg(2+)</name>
        <dbReference type="ChEBI" id="CHEBI:18420"/>
        <label>1</label>
        <note>catalytic</note>
    </ligand>
</feature>
<dbReference type="EMBL" id="MUYA01000006">
    <property type="protein sequence ID" value="OOR99442.1"/>
    <property type="molecule type" value="Genomic_DNA"/>
</dbReference>